<reference evidence="3 4" key="1">
    <citation type="submission" date="2019-11" db="EMBL/GenBank/DDBJ databases">
        <title>Agromyces kandeliae sp. nov., isolated from mangrove soil.</title>
        <authorList>
            <person name="Wang R."/>
        </authorList>
    </citation>
    <scope>NUCLEOTIDE SEQUENCE [LARGE SCALE GENOMIC DNA]</scope>
    <source>
        <strain evidence="3 4">JCM 11431</strain>
    </source>
</reference>
<evidence type="ECO:0000313" key="3">
    <source>
        <dbReference type="EMBL" id="MUN06684.1"/>
    </source>
</evidence>
<sequence>MRPPGRSLGRVKELVHEHDHRRYVLRIDGQVASALDYRELDGTVAFVRTFTNPPYRGCGLASELVGFAVDDVEARSRLRIVPSCWYVEQWFDRHPSRRTLLDPRTA</sequence>
<gene>
    <name evidence="3" type="ORF">GLX25_06075</name>
</gene>
<keyword evidence="3" id="KW-0808">Transferase</keyword>
<dbReference type="CDD" id="cd04301">
    <property type="entry name" value="NAT_SF"/>
    <property type="match status" value="1"/>
</dbReference>
<evidence type="ECO:0000313" key="4">
    <source>
        <dbReference type="Proteomes" id="UP000480122"/>
    </source>
</evidence>
<proteinExistence type="predicted"/>
<feature type="domain" description="N-acetyltransferase" evidence="1">
    <location>
        <begin position="1"/>
        <end position="106"/>
    </location>
</feature>
<dbReference type="PANTHER" id="PTHR31435:SF9">
    <property type="entry name" value="PROTEIN NATD1"/>
    <property type="match status" value="1"/>
</dbReference>
<dbReference type="OrthoDB" id="5405911at2"/>
<dbReference type="InterPro" id="IPR045057">
    <property type="entry name" value="Gcn5-rel_NAT"/>
</dbReference>
<protein>
    <submittedName>
        <fullName evidence="3">N-acetyltransferase</fullName>
    </submittedName>
</protein>
<dbReference type="PROSITE" id="PS51729">
    <property type="entry name" value="GNAT_YJDJ"/>
    <property type="match status" value="1"/>
</dbReference>
<dbReference type="GO" id="GO:0016747">
    <property type="term" value="F:acyltransferase activity, transferring groups other than amino-acyl groups"/>
    <property type="evidence" value="ECO:0007669"/>
    <property type="project" value="InterPro"/>
</dbReference>
<dbReference type="InterPro" id="IPR031165">
    <property type="entry name" value="GNAT_YJDJ"/>
</dbReference>
<organism evidence="3 4">
    <name type="scientific">Agromyces luteolus</name>
    <dbReference type="NCBI Taxonomy" id="88373"/>
    <lineage>
        <taxon>Bacteria</taxon>
        <taxon>Bacillati</taxon>
        <taxon>Actinomycetota</taxon>
        <taxon>Actinomycetes</taxon>
        <taxon>Micrococcales</taxon>
        <taxon>Microbacteriaceae</taxon>
        <taxon>Agromyces</taxon>
    </lineage>
</organism>
<feature type="domain" description="N-acetyltransferase" evidence="2">
    <location>
        <begin position="15"/>
        <end position="102"/>
    </location>
</feature>
<keyword evidence="4" id="KW-1185">Reference proteome</keyword>
<evidence type="ECO:0000259" key="2">
    <source>
        <dbReference type="PROSITE" id="PS51729"/>
    </source>
</evidence>
<dbReference type="InterPro" id="IPR016181">
    <property type="entry name" value="Acyl_CoA_acyltransferase"/>
</dbReference>
<accession>A0A7C9HJR0</accession>
<dbReference type="Proteomes" id="UP000480122">
    <property type="component" value="Unassembled WGS sequence"/>
</dbReference>
<dbReference type="AlphaFoldDB" id="A0A7C9HJR0"/>
<comment type="caution">
    <text evidence="3">The sequence shown here is derived from an EMBL/GenBank/DDBJ whole genome shotgun (WGS) entry which is preliminary data.</text>
</comment>
<dbReference type="Pfam" id="PF14542">
    <property type="entry name" value="Acetyltransf_CG"/>
    <property type="match status" value="1"/>
</dbReference>
<dbReference type="PROSITE" id="PS51186">
    <property type="entry name" value="GNAT"/>
    <property type="match status" value="1"/>
</dbReference>
<dbReference type="SUPFAM" id="SSF55729">
    <property type="entry name" value="Acyl-CoA N-acyltransferases (Nat)"/>
    <property type="match status" value="1"/>
</dbReference>
<evidence type="ECO:0000259" key="1">
    <source>
        <dbReference type="PROSITE" id="PS51186"/>
    </source>
</evidence>
<dbReference type="Gene3D" id="3.40.630.30">
    <property type="match status" value="1"/>
</dbReference>
<dbReference type="InterPro" id="IPR000182">
    <property type="entry name" value="GNAT_dom"/>
</dbReference>
<dbReference type="PANTHER" id="PTHR31435">
    <property type="entry name" value="PROTEIN NATD1"/>
    <property type="match status" value="1"/>
</dbReference>
<dbReference type="EMBL" id="WODA01000008">
    <property type="protein sequence ID" value="MUN06684.1"/>
    <property type="molecule type" value="Genomic_DNA"/>
</dbReference>
<name>A0A7C9HJR0_9MICO</name>